<evidence type="ECO:0000256" key="4">
    <source>
        <dbReference type="SAM" id="SignalP"/>
    </source>
</evidence>
<dbReference type="InterPro" id="IPR015889">
    <property type="entry name" value="Intradiol_dOase_core"/>
</dbReference>
<dbReference type="PROSITE" id="PS51257">
    <property type="entry name" value="PROKAR_LIPOPROTEIN"/>
    <property type="match status" value="1"/>
</dbReference>
<protein>
    <submittedName>
        <fullName evidence="6">Protocatechuate 3,4-dioxygenase beta subunit</fullName>
    </submittedName>
</protein>
<dbReference type="AlphaFoldDB" id="A0A1I5DSG0"/>
<proteinExistence type="inferred from homology"/>
<evidence type="ECO:0000256" key="3">
    <source>
        <dbReference type="ARBA" id="ARBA00023002"/>
    </source>
</evidence>
<comment type="similarity">
    <text evidence="1">Belongs to the intradiol ring-cleavage dioxygenase family.</text>
</comment>
<keyword evidence="2 6" id="KW-0223">Dioxygenase</keyword>
<dbReference type="PANTHER" id="PTHR33711:SF10">
    <property type="entry name" value="INTRADIOL RING-CLEAVAGE DIOXYGENASES DOMAIN-CONTAINING PROTEIN"/>
    <property type="match status" value="1"/>
</dbReference>
<evidence type="ECO:0000313" key="7">
    <source>
        <dbReference type="Proteomes" id="UP000199564"/>
    </source>
</evidence>
<evidence type="ECO:0000256" key="2">
    <source>
        <dbReference type="ARBA" id="ARBA00022964"/>
    </source>
</evidence>
<feature type="domain" description="Intradiol ring-cleavage dioxygenases" evidence="5">
    <location>
        <begin position="62"/>
        <end position="136"/>
    </location>
</feature>
<keyword evidence="7" id="KW-1185">Reference proteome</keyword>
<dbReference type="RefSeq" id="WP_091651297.1">
    <property type="nucleotide sequence ID" value="NZ_FOVW01000003.1"/>
</dbReference>
<feature type="signal peptide" evidence="4">
    <location>
        <begin position="1"/>
        <end position="19"/>
    </location>
</feature>
<dbReference type="GO" id="GO:0008199">
    <property type="term" value="F:ferric iron binding"/>
    <property type="evidence" value="ECO:0007669"/>
    <property type="project" value="InterPro"/>
</dbReference>
<evidence type="ECO:0000259" key="5">
    <source>
        <dbReference type="Pfam" id="PF00775"/>
    </source>
</evidence>
<name>A0A1I5DSG0_9BACT</name>
<dbReference type="Pfam" id="PF00775">
    <property type="entry name" value="Dioxygenase_C"/>
    <property type="match status" value="1"/>
</dbReference>
<feature type="chain" id="PRO_5011555834" evidence="4">
    <location>
        <begin position="20"/>
        <end position="207"/>
    </location>
</feature>
<dbReference type="InterPro" id="IPR000627">
    <property type="entry name" value="Intradiol_dOase_C"/>
</dbReference>
<dbReference type="PANTHER" id="PTHR33711">
    <property type="entry name" value="DIOXYGENASE, PUTATIVE (AFU_ORTHOLOGUE AFUA_2G02910)-RELATED"/>
    <property type="match status" value="1"/>
</dbReference>
<dbReference type="Proteomes" id="UP000199564">
    <property type="component" value="Unassembled WGS sequence"/>
</dbReference>
<organism evidence="6 7">
    <name type="scientific">Algoriphagus ornithinivorans</name>
    <dbReference type="NCBI Taxonomy" id="226506"/>
    <lineage>
        <taxon>Bacteria</taxon>
        <taxon>Pseudomonadati</taxon>
        <taxon>Bacteroidota</taxon>
        <taxon>Cytophagia</taxon>
        <taxon>Cytophagales</taxon>
        <taxon>Cyclobacteriaceae</taxon>
        <taxon>Algoriphagus</taxon>
    </lineage>
</organism>
<keyword evidence="4" id="KW-0732">Signal</keyword>
<sequence>MKTAIILPLLIFVVFSCNGQDSPKQVRKVGGPCEGCEALMEFGDQKLNSVDTLPGFLQNNPKLMLTGTVYQQDGKTPAKDVILYIYHTNREGIYEKKGDEKGWARRHGHIRGWVKTSSDGRYSFFTFRPAPYPGGEEVEHIHITVKEPSTIPYYIDDFIFLDDPLLTEEEKRKRPQRGGSGIFLPKLANGILTINRDIILGKNIPDY</sequence>
<dbReference type="GO" id="GO:0016702">
    <property type="term" value="F:oxidoreductase activity, acting on single donors with incorporation of molecular oxygen, incorporation of two atoms of oxygen"/>
    <property type="evidence" value="ECO:0007669"/>
    <property type="project" value="InterPro"/>
</dbReference>
<dbReference type="STRING" id="226506.SAMN04488519_103116"/>
<dbReference type="SUPFAM" id="SSF49482">
    <property type="entry name" value="Aromatic compound dioxygenase"/>
    <property type="match status" value="1"/>
</dbReference>
<evidence type="ECO:0000313" key="6">
    <source>
        <dbReference type="EMBL" id="SFO01711.1"/>
    </source>
</evidence>
<evidence type="ECO:0000256" key="1">
    <source>
        <dbReference type="ARBA" id="ARBA00007825"/>
    </source>
</evidence>
<dbReference type="Gene3D" id="2.60.130.10">
    <property type="entry name" value="Aromatic compound dioxygenase"/>
    <property type="match status" value="1"/>
</dbReference>
<gene>
    <name evidence="6" type="ORF">SAMN04488519_103116</name>
</gene>
<reference evidence="7" key="1">
    <citation type="submission" date="2016-10" db="EMBL/GenBank/DDBJ databases">
        <authorList>
            <person name="Varghese N."/>
            <person name="Submissions S."/>
        </authorList>
    </citation>
    <scope>NUCLEOTIDE SEQUENCE [LARGE SCALE GENOMIC DNA]</scope>
    <source>
        <strain evidence="7">DSM 15282</strain>
    </source>
</reference>
<dbReference type="EMBL" id="FOVW01000003">
    <property type="protein sequence ID" value="SFO01711.1"/>
    <property type="molecule type" value="Genomic_DNA"/>
</dbReference>
<accession>A0A1I5DSG0</accession>
<keyword evidence="3" id="KW-0560">Oxidoreductase</keyword>
<dbReference type="InterPro" id="IPR050770">
    <property type="entry name" value="Intradiol_RC_Dioxygenase"/>
</dbReference>